<keyword evidence="5" id="KW-0233">DNA recombination</keyword>
<dbReference type="GO" id="GO:0003677">
    <property type="term" value="F:DNA binding"/>
    <property type="evidence" value="ECO:0007669"/>
    <property type="project" value="UniProtKB-UniRule"/>
</dbReference>
<dbReference type="EMBL" id="QRZI01000006">
    <property type="protein sequence ID" value="RGV63445.1"/>
    <property type="molecule type" value="Genomic_DNA"/>
</dbReference>
<evidence type="ECO:0000313" key="9">
    <source>
        <dbReference type="EMBL" id="CUO05187.1"/>
    </source>
</evidence>
<dbReference type="Proteomes" id="UP000265828">
    <property type="component" value="Unassembled WGS sequence"/>
</dbReference>
<dbReference type="AlphaFoldDB" id="A0A174BX32"/>
<dbReference type="Proteomes" id="UP000095409">
    <property type="component" value="Unassembled WGS sequence"/>
</dbReference>
<evidence type="ECO:0000313" key="10">
    <source>
        <dbReference type="EMBL" id="RGV63445.1"/>
    </source>
</evidence>
<keyword evidence="3" id="KW-0229">DNA integration</keyword>
<evidence type="ECO:0000313" key="12">
    <source>
        <dbReference type="Proteomes" id="UP000095409"/>
    </source>
</evidence>
<evidence type="ECO:0000256" key="5">
    <source>
        <dbReference type="ARBA" id="ARBA00023172"/>
    </source>
</evidence>
<feature type="domain" description="Core-binding (CB)" evidence="8">
    <location>
        <begin position="68"/>
        <end position="156"/>
    </location>
</feature>
<keyword evidence="14" id="KW-1185">Reference proteome</keyword>
<dbReference type="PROSITE" id="PS51898">
    <property type="entry name" value="TYR_RECOMBINASE"/>
    <property type="match status" value="1"/>
</dbReference>
<accession>A0A174BX32</accession>
<evidence type="ECO:0000256" key="4">
    <source>
        <dbReference type="ARBA" id="ARBA00023125"/>
    </source>
</evidence>
<evidence type="ECO:0000256" key="1">
    <source>
        <dbReference type="ARBA" id="ARBA00003283"/>
    </source>
</evidence>
<reference evidence="10 13" key="2">
    <citation type="submission" date="2018-08" db="EMBL/GenBank/DDBJ databases">
        <title>A genome reference for cultivated species of the human gut microbiota.</title>
        <authorList>
            <person name="Zou Y."/>
            <person name="Xue W."/>
            <person name="Luo G."/>
        </authorList>
    </citation>
    <scope>NUCLEOTIDE SEQUENCE [LARGE SCALE GENOMIC DNA]</scope>
    <source>
        <strain evidence="10 13">AF14-23</strain>
    </source>
</reference>
<dbReference type="InterPro" id="IPR002104">
    <property type="entry name" value="Integrase_catalytic"/>
</dbReference>
<gene>
    <name evidence="9" type="primary">Int-Tn_5</name>
    <name evidence="11" type="synonym">Int-Tn_9</name>
    <name evidence="10" type="ORF">DWW07_10025</name>
    <name evidence="9" type="ORF">ERS852394_01381</name>
    <name evidence="11" type="ORF">ROSSTS7063_02563</name>
</gene>
<dbReference type="EMBL" id="CABHNB010000038">
    <property type="protein sequence ID" value="VUX16200.1"/>
    <property type="molecule type" value="Genomic_DNA"/>
</dbReference>
<name>A0A174BX32_9FIRM</name>
<dbReference type="SUPFAM" id="SSF56349">
    <property type="entry name" value="DNA breaking-rejoining enzymes"/>
    <property type="match status" value="1"/>
</dbReference>
<evidence type="ECO:0000256" key="3">
    <source>
        <dbReference type="ARBA" id="ARBA00022908"/>
    </source>
</evidence>
<dbReference type="InterPro" id="IPR044068">
    <property type="entry name" value="CB"/>
</dbReference>
<dbReference type="InterPro" id="IPR011010">
    <property type="entry name" value="DNA_brk_join_enz"/>
</dbReference>
<evidence type="ECO:0000313" key="11">
    <source>
        <dbReference type="EMBL" id="VUX16200.1"/>
    </source>
</evidence>
<evidence type="ECO:0000256" key="6">
    <source>
        <dbReference type="PROSITE-ProRule" id="PRU01248"/>
    </source>
</evidence>
<evidence type="ECO:0000259" key="8">
    <source>
        <dbReference type="PROSITE" id="PS51900"/>
    </source>
</evidence>
<keyword evidence="4 6" id="KW-0238">DNA-binding</keyword>
<dbReference type="Pfam" id="PF14659">
    <property type="entry name" value="Phage_int_SAM_3"/>
    <property type="match status" value="1"/>
</dbReference>
<dbReference type="Proteomes" id="UP000409147">
    <property type="component" value="Unassembled WGS sequence"/>
</dbReference>
<dbReference type="InterPro" id="IPR010998">
    <property type="entry name" value="Integrase_recombinase_N"/>
</dbReference>
<dbReference type="GO" id="GO:0015074">
    <property type="term" value="P:DNA integration"/>
    <property type="evidence" value="ECO:0007669"/>
    <property type="project" value="UniProtKB-KW"/>
</dbReference>
<dbReference type="PANTHER" id="PTHR30349:SF41">
    <property type="entry name" value="INTEGRASE_RECOMBINASE PROTEIN MJ0367-RELATED"/>
    <property type="match status" value="1"/>
</dbReference>
<feature type="domain" description="Tyr recombinase" evidence="7">
    <location>
        <begin position="176"/>
        <end position="369"/>
    </location>
</feature>
<comment type="similarity">
    <text evidence="2">Belongs to the 'phage' integrase family.</text>
</comment>
<dbReference type="EMBL" id="CYZD01000005">
    <property type="protein sequence ID" value="CUO05187.1"/>
    <property type="molecule type" value="Genomic_DNA"/>
</dbReference>
<dbReference type="PROSITE" id="PS51900">
    <property type="entry name" value="CB"/>
    <property type="match status" value="1"/>
</dbReference>
<dbReference type="Gene3D" id="1.10.150.130">
    <property type="match status" value="1"/>
</dbReference>
<dbReference type="RefSeq" id="WP_005428631.1">
    <property type="nucleotide sequence ID" value="NZ_CABHNB010000038.1"/>
</dbReference>
<reference evidence="11 14" key="3">
    <citation type="submission" date="2019-07" db="EMBL/GenBank/DDBJ databases">
        <authorList>
            <person name="Hibberd C M."/>
            <person name="Gehrig L. J."/>
            <person name="Chang H.-W."/>
            <person name="Venkatesh S."/>
        </authorList>
    </citation>
    <scope>NUCLEOTIDE SEQUENCE [LARGE SCALE GENOMIC DNA]</scope>
    <source>
        <strain evidence="11">Ruminococcus_obeum_SSTS_Bg7063</strain>
    </source>
</reference>
<dbReference type="InterPro" id="IPR050090">
    <property type="entry name" value="Tyrosine_recombinase_XerCD"/>
</dbReference>
<proteinExistence type="inferred from homology"/>
<protein>
    <submittedName>
        <fullName evidence="9 10">Integrase</fullName>
    </submittedName>
    <submittedName>
        <fullName evidence="11">Transposase from transposon Tn916</fullName>
    </submittedName>
</protein>
<evidence type="ECO:0000259" key="7">
    <source>
        <dbReference type="PROSITE" id="PS51898"/>
    </source>
</evidence>
<dbReference type="InterPro" id="IPR013762">
    <property type="entry name" value="Integrase-like_cat_sf"/>
</dbReference>
<evidence type="ECO:0000313" key="14">
    <source>
        <dbReference type="Proteomes" id="UP000409147"/>
    </source>
</evidence>
<dbReference type="InterPro" id="IPR004107">
    <property type="entry name" value="Integrase_SAM-like_N"/>
</dbReference>
<organism evidence="9 12">
    <name type="scientific">Blautia obeum</name>
    <dbReference type="NCBI Taxonomy" id="40520"/>
    <lineage>
        <taxon>Bacteria</taxon>
        <taxon>Bacillati</taxon>
        <taxon>Bacillota</taxon>
        <taxon>Clostridia</taxon>
        <taxon>Lachnospirales</taxon>
        <taxon>Lachnospiraceae</taxon>
        <taxon>Blautia</taxon>
    </lineage>
</organism>
<comment type="function">
    <text evidence="1">Site-specific tyrosine recombinase, which acts by catalyzing the cutting and rejoining of the recombining DNA molecules.</text>
</comment>
<dbReference type="Pfam" id="PF00589">
    <property type="entry name" value="Phage_integrase"/>
    <property type="match status" value="1"/>
</dbReference>
<dbReference type="Gene3D" id="1.10.443.10">
    <property type="entry name" value="Intergrase catalytic core"/>
    <property type="match status" value="1"/>
</dbReference>
<dbReference type="CDD" id="cd01189">
    <property type="entry name" value="INT_ICEBs1_C_like"/>
    <property type="match status" value="1"/>
</dbReference>
<dbReference type="PANTHER" id="PTHR30349">
    <property type="entry name" value="PHAGE INTEGRASE-RELATED"/>
    <property type="match status" value="1"/>
</dbReference>
<dbReference type="GeneID" id="79804848"/>
<dbReference type="GO" id="GO:0006310">
    <property type="term" value="P:DNA recombination"/>
    <property type="evidence" value="ECO:0007669"/>
    <property type="project" value="UniProtKB-KW"/>
</dbReference>
<evidence type="ECO:0000313" key="13">
    <source>
        <dbReference type="Proteomes" id="UP000265828"/>
    </source>
</evidence>
<evidence type="ECO:0000256" key="2">
    <source>
        <dbReference type="ARBA" id="ARBA00008857"/>
    </source>
</evidence>
<sequence>MSRKGENIYKRKDGRWEGRYCKTRDESGKIKYGYVYARTYTDTKSKLELVKKECLSLPEKSTGNFSIHTFADVAGEWLLYKKRILKETSISKYNNIINIHLLPFFREQDIHNITLEQMEAFYNALLMTKTAKGTALAPKTTLDILSVMKAILFYATTKKYMNILPVLRFEYRAVPKKLVVLSGRNQKILSTYLCLNLTYRNLGLLICMYTGIRLGEACALTWEDISLTEGYIYIHKTMQRIQKEHNGKKTMIIIAEPKTQSSIRTIPLPRQLIQLIKSSKLPMQGYLLTGSYERYIEPRNYQYHFKKILQQCKIPQTNFHTLRHTFATRCVELGFDVKTLSEILGHSNINITLNRYVHPSFNLKKQNMNKMNKLIAVK</sequence>
<reference evidence="9 12" key="1">
    <citation type="submission" date="2015-09" db="EMBL/GenBank/DDBJ databases">
        <authorList>
            <consortium name="Pathogen Informatics"/>
        </authorList>
    </citation>
    <scope>NUCLEOTIDE SEQUENCE [LARGE SCALE GENOMIC DNA]</scope>
    <source>
        <strain evidence="9 12">2789STDY5608837</strain>
    </source>
</reference>